<dbReference type="Proteomes" id="UP000185469">
    <property type="component" value="Chromosome"/>
</dbReference>
<keyword evidence="1" id="KW-0132">Cell division</keyword>
<dbReference type="PANTHER" id="PTHR35798">
    <property type="entry name" value="CELL DIVISION PROTEIN SEPF"/>
    <property type="match status" value="1"/>
</dbReference>
<dbReference type="STRING" id="1437874.CSPHI_07810"/>
<keyword evidence="7" id="KW-1185">Reference proteome</keyword>
<comment type="function">
    <text evidence="4">Cell division protein that is part of the divisome complex and is recruited early to the Z-ring. Probably stimulates Z-ring formation, perhaps through the cross-linking of FtsZ protofilaments. Its function overlaps with FtsA.</text>
</comment>
<dbReference type="InterPro" id="IPR007561">
    <property type="entry name" value="Cell_div_SepF/SepF-rel"/>
</dbReference>
<reference evidence="6 7" key="1">
    <citation type="submission" date="2014-08" db="EMBL/GenBank/DDBJ databases">
        <title>Complete genome sequence of Corynebacterium sphenisci CECT 5990(T) (=DSM 44792(T)), isolated from healthy wild penguins.</title>
        <authorList>
            <person name="Ruckert C."/>
            <person name="Albersmeier A."/>
            <person name="Winkler A."/>
            <person name="Kalinowski J."/>
        </authorList>
    </citation>
    <scope>NUCLEOTIDE SEQUENCE [LARGE SCALE GENOMIC DNA]</scope>
    <source>
        <strain evidence="6 7">DSM 44792</strain>
    </source>
</reference>
<keyword evidence="3" id="KW-0131">Cell cycle</keyword>
<name>A0A1L7CYQ4_9CORY</name>
<dbReference type="InterPro" id="IPR038594">
    <property type="entry name" value="SepF-like_sf"/>
</dbReference>
<evidence type="ECO:0000256" key="3">
    <source>
        <dbReference type="ARBA" id="ARBA00023306"/>
    </source>
</evidence>
<evidence type="ECO:0000256" key="1">
    <source>
        <dbReference type="ARBA" id="ARBA00022618"/>
    </source>
</evidence>
<feature type="region of interest" description="Disordered" evidence="5">
    <location>
        <begin position="12"/>
        <end position="70"/>
    </location>
</feature>
<dbReference type="InterPro" id="IPR023052">
    <property type="entry name" value="Cell_div_SepF"/>
</dbReference>
<dbReference type="Pfam" id="PF04472">
    <property type="entry name" value="SepF"/>
    <property type="match status" value="1"/>
</dbReference>
<sequence>MADFLRKFNDYFGLTPDAGKDGYDDYREDGYAPADRDYGYERGYERGYDRDYGRGYDEPGYDEPGRDYDSPRLRPLAAPAAPEQVHITPRADFADAYSEAREIGERFRDGDVVTFDLVDLAPAERKRYLDFAAGLSFALRGRIIPDGTAFTLLPEGVELPDAGRDQMSV</sequence>
<dbReference type="Gene3D" id="3.30.110.150">
    <property type="entry name" value="SepF-like protein"/>
    <property type="match status" value="1"/>
</dbReference>
<dbReference type="RefSeq" id="WP_075692218.1">
    <property type="nucleotide sequence ID" value="NZ_CP009248.1"/>
</dbReference>
<gene>
    <name evidence="6" type="ORF">CSPHI_07810</name>
</gene>
<dbReference type="KEGG" id="csph:CSPHI_07810"/>
<evidence type="ECO:0000313" key="7">
    <source>
        <dbReference type="Proteomes" id="UP000185469"/>
    </source>
</evidence>
<evidence type="ECO:0008006" key="8">
    <source>
        <dbReference type="Google" id="ProtNLM"/>
    </source>
</evidence>
<evidence type="ECO:0000256" key="5">
    <source>
        <dbReference type="SAM" id="MobiDB-lite"/>
    </source>
</evidence>
<evidence type="ECO:0000256" key="2">
    <source>
        <dbReference type="ARBA" id="ARBA00023210"/>
    </source>
</evidence>
<dbReference type="GO" id="GO:0000917">
    <property type="term" value="P:division septum assembly"/>
    <property type="evidence" value="ECO:0007669"/>
    <property type="project" value="UniProtKB-KW"/>
</dbReference>
<keyword evidence="2" id="KW-0717">Septation</keyword>
<protein>
    <recommendedName>
        <fullName evidence="8">Cell division protein SepF</fullName>
    </recommendedName>
</protein>
<dbReference type="AlphaFoldDB" id="A0A1L7CYQ4"/>
<dbReference type="EMBL" id="CP009248">
    <property type="protein sequence ID" value="APT90954.1"/>
    <property type="molecule type" value="Genomic_DNA"/>
</dbReference>
<accession>A0A1L7CYQ4</accession>
<dbReference type="OrthoDB" id="3731101at2"/>
<organism evidence="6 7">
    <name type="scientific">Corynebacterium sphenisci DSM 44792</name>
    <dbReference type="NCBI Taxonomy" id="1437874"/>
    <lineage>
        <taxon>Bacteria</taxon>
        <taxon>Bacillati</taxon>
        <taxon>Actinomycetota</taxon>
        <taxon>Actinomycetes</taxon>
        <taxon>Mycobacteriales</taxon>
        <taxon>Corynebacteriaceae</taxon>
        <taxon>Corynebacterium</taxon>
    </lineage>
</organism>
<proteinExistence type="predicted"/>
<feature type="compositionally biased region" description="Basic and acidic residues" evidence="5">
    <location>
        <begin position="18"/>
        <end position="70"/>
    </location>
</feature>
<evidence type="ECO:0000256" key="4">
    <source>
        <dbReference type="ARBA" id="ARBA00044936"/>
    </source>
</evidence>
<evidence type="ECO:0000313" key="6">
    <source>
        <dbReference type="EMBL" id="APT90954.1"/>
    </source>
</evidence>
<dbReference type="PANTHER" id="PTHR35798:SF1">
    <property type="entry name" value="CELL DIVISION PROTEIN SEPF"/>
    <property type="match status" value="1"/>
</dbReference>